<keyword evidence="2" id="KW-1185">Reference proteome</keyword>
<proteinExistence type="predicted"/>
<protein>
    <submittedName>
        <fullName evidence="1">Uncharacterized protein</fullName>
    </submittedName>
</protein>
<name>A0ABY5DZC3_9BACT</name>
<organism evidence="1 2">
    <name type="scientific">Arcobacter roscoffensis</name>
    <dbReference type="NCBI Taxonomy" id="2961520"/>
    <lineage>
        <taxon>Bacteria</taxon>
        <taxon>Pseudomonadati</taxon>
        <taxon>Campylobacterota</taxon>
        <taxon>Epsilonproteobacteria</taxon>
        <taxon>Campylobacterales</taxon>
        <taxon>Arcobacteraceae</taxon>
        <taxon>Arcobacter</taxon>
    </lineage>
</organism>
<sequence>MFEKIKEFFKEEEKFPCIVWDGKMMKYLDLTQKQIDEINNDPKYEEWTATKKDEC</sequence>
<evidence type="ECO:0000313" key="1">
    <source>
        <dbReference type="EMBL" id="UTJ05299.1"/>
    </source>
</evidence>
<gene>
    <name evidence="1" type="ORF">NJU99_08455</name>
</gene>
<dbReference type="RefSeq" id="WP_254575480.1">
    <property type="nucleotide sequence ID" value="NZ_CP100595.1"/>
</dbReference>
<evidence type="ECO:0000313" key="2">
    <source>
        <dbReference type="Proteomes" id="UP001060012"/>
    </source>
</evidence>
<dbReference type="EMBL" id="CP100595">
    <property type="protein sequence ID" value="UTJ05299.1"/>
    <property type="molecule type" value="Genomic_DNA"/>
</dbReference>
<accession>A0ABY5DZC3</accession>
<dbReference type="Proteomes" id="UP001060012">
    <property type="component" value="Chromosome"/>
</dbReference>
<reference evidence="1" key="1">
    <citation type="submission" date="2022-07" db="EMBL/GenBank/DDBJ databases">
        <title>Arcobacter roscoffensis sp. nov., a marine bacterium isolated from coastal seawater collected from Roscoff, France.</title>
        <authorList>
            <person name="Pascual J."/>
            <person name="Lepeaux C."/>
            <person name="Methner A."/>
            <person name="Overmann J."/>
        </authorList>
    </citation>
    <scope>NUCLEOTIDE SEQUENCE</scope>
    <source>
        <strain evidence="1">ARW1-2F2</strain>
    </source>
</reference>